<dbReference type="GO" id="GO:0016810">
    <property type="term" value="F:hydrolase activity, acting on carbon-nitrogen (but not peptide) bonds"/>
    <property type="evidence" value="ECO:0007669"/>
    <property type="project" value="InterPro"/>
</dbReference>
<dbReference type="InterPro" id="IPR032466">
    <property type="entry name" value="Metal_Hydrolase"/>
</dbReference>
<dbReference type="PANTHER" id="PTHR42717:SF1">
    <property type="entry name" value="IMIDAZOLONEPROPIONASE AND RELATED AMIDOHYDROLASES"/>
    <property type="match status" value="1"/>
</dbReference>
<sequence>MAAFDLLIRGGTVFDPEQCSFHQEDIAVRDGVIVRRDAGFSGEEAENILDASGCIVSPGLIDMHCHIYPVFPYVRRDSLRTTNAEEHMVRCGVTTAVDAGTCGWRNFGDFKENVIDATKLRVLAFLDIAAKGMAYPDSEQAVADINPQIAAAVAREWSDCIVGIKSAHYWPRHEDGEHPAFASIDGAREAAALCGKPVMVDSIPVVPERSYPAILSRLEPGDIHTHVFAQQFPLLNAQGKVEDYLRKERERGVRFDVGHGSGSFWFRQAVPCFEQDFWPDTISTDLHHQNVTGPAIDLLYVASKFLAMGMPLAQVLYRVTRAPALTLSRPELGTLADGACADLAVLRVREGRFGYLDCGGARLEGEGKLECVATVRAGEVLFDPEARSAPDWREAPPAYWTAPGLLRSWDLWNRKEEVHETER</sequence>
<protein>
    <submittedName>
        <fullName evidence="1">Amidohydrolase/deacetylase family metallohydrolase</fullName>
    </submittedName>
</protein>
<reference evidence="1" key="2">
    <citation type="journal article" date="2021" name="PeerJ">
        <title>Extensive microbial diversity within the chicken gut microbiome revealed by metagenomics and culture.</title>
        <authorList>
            <person name="Gilroy R."/>
            <person name="Ravi A."/>
            <person name="Getino M."/>
            <person name="Pursley I."/>
            <person name="Horton D.L."/>
            <person name="Alikhan N.F."/>
            <person name="Baker D."/>
            <person name="Gharbi K."/>
            <person name="Hall N."/>
            <person name="Watson M."/>
            <person name="Adriaenssens E.M."/>
            <person name="Foster-Nyarko E."/>
            <person name="Jarju S."/>
            <person name="Secka A."/>
            <person name="Antonio M."/>
            <person name="Oren A."/>
            <person name="Chaudhuri R.R."/>
            <person name="La Ragione R."/>
            <person name="Hildebrand F."/>
            <person name="Pallen M.J."/>
        </authorList>
    </citation>
    <scope>NUCLEOTIDE SEQUENCE</scope>
    <source>
        <strain evidence="1">ChiSxjej1B13-7958</strain>
    </source>
</reference>
<dbReference type="InterPro" id="IPR011059">
    <property type="entry name" value="Metal-dep_hydrolase_composite"/>
</dbReference>
<dbReference type="EMBL" id="DVGZ01000019">
    <property type="protein sequence ID" value="HIR46359.1"/>
    <property type="molecule type" value="Genomic_DNA"/>
</dbReference>
<dbReference type="SUPFAM" id="SSF51556">
    <property type="entry name" value="Metallo-dependent hydrolases"/>
    <property type="match status" value="1"/>
</dbReference>
<dbReference type="PANTHER" id="PTHR42717">
    <property type="entry name" value="DIHYDROOROTASE-RELATED"/>
    <property type="match status" value="1"/>
</dbReference>
<dbReference type="InterPro" id="IPR020043">
    <property type="entry name" value="Deacetylase_Atu3266-like"/>
</dbReference>
<evidence type="ECO:0000313" key="2">
    <source>
        <dbReference type="Proteomes" id="UP000824242"/>
    </source>
</evidence>
<gene>
    <name evidence="1" type="ORF">IAB89_01680</name>
</gene>
<comment type="caution">
    <text evidence="1">The sequence shown here is derived from an EMBL/GenBank/DDBJ whole genome shotgun (WGS) entry which is preliminary data.</text>
</comment>
<dbReference type="Gene3D" id="3.20.20.140">
    <property type="entry name" value="Metal-dependent hydrolases"/>
    <property type="match status" value="1"/>
</dbReference>
<dbReference type="SUPFAM" id="SSF51338">
    <property type="entry name" value="Composite domain of metallo-dependent hydrolases"/>
    <property type="match status" value="1"/>
</dbReference>
<accession>A0A9D1AL46</accession>
<dbReference type="AlphaFoldDB" id="A0A9D1AL46"/>
<dbReference type="GO" id="GO:0019213">
    <property type="term" value="F:deacetylase activity"/>
    <property type="evidence" value="ECO:0007669"/>
    <property type="project" value="InterPro"/>
</dbReference>
<evidence type="ECO:0000313" key="1">
    <source>
        <dbReference type="EMBL" id="HIR46359.1"/>
    </source>
</evidence>
<organism evidence="1 2">
    <name type="scientific">Candidatus Caccousia avicola</name>
    <dbReference type="NCBI Taxonomy" id="2840721"/>
    <lineage>
        <taxon>Bacteria</taxon>
        <taxon>Bacillati</taxon>
        <taxon>Bacillota</taxon>
        <taxon>Clostridia</taxon>
        <taxon>Eubacteriales</taxon>
        <taxon>Oscillospiraceae</taxon>
        <taxon>Oscillospiraceae incertae sedis</taxon>
        <taxon>Candidatus Caccousia</taxon>
    </lineage>
</organism>
<reference evidence="1" key="1">
    <citation type="submission" date="2020-10" db="EMBL/GenBank/DDBJ databases">
        <authorList>
            <person name="Gilroy R."/>
        </authorList>
    </citation>
    <scope>NUCLEOTIDE SEQUENCE</scope>
    <source>
        <strain evidence="1">ChiSxjej1B13-7958</strain>
    </source>
</reference>
<name>A0A9D1AL46_9FIRM</name>
<dbReference type="Gene3D" id="2.30.40.10">
    <property type="entry name" value="Urease, subunit C, domain 1"/>
    <property type="match status" value="1"/>
</dbReference>
<dbReference type="Proteomes" id="UP000824242">
    <property type="component" value="Unassembled WGS sequence"/>
</dbReference>
<proteinExistence type="predicted"/>